<evidence type="ECO:0000256" key="5">
    <source>
        <dbReference type="ARBA" id="ARBA00022801"/>
    </source>
</evidence>
<feature type="chain" id="PRO_5044645699" evidence="8">
    <location>
        <begin position="26"/>
        <end position="308"/>
    </location>
</feature>
<accession>A0A6P1TEJ0</accession>
<evidence type="ECO:0000313" key="12">
    <source>
        <dbReference type="Proteomes" id="UP000563601"/>
    </source>
</evidence>
<dbReference type="Proteomes" id="UP000563601">
    <property type="component" value="Unassembled WGS sequence"/>
</dbReference>
<dbReference type="SUPFAM" id="SSF53474">
    <property type="entry name" value="alpha/beta-Hydrolases"/>
    <property type="match status" value="1"/>
</dbReference>
<evidence type="ECO:0000256" key="3">
    <source>
        <dbReference type="ARBA" id="ARBA00022651"/>
    </source>
</evidence>
<organism evidence="9 12">
    <name type="scientific">Microbulbifer hydrolyticus</name>
    <dbReference type="NCBI Taxonomy" id="48074"/>
    <lineage>
        <taxon>Bacteria</taxon>
        <taxon>Pseudomonadati</taxon>
        <taxon>Pseudomonadota</taxon>
        <taxon>Gammaproteobacteria</taxon>
        <taxon>Cellvibrionales</taxon>
        <taxon>Microbulbiferaceae</taxon>
        <taxon>Microbulbifer</taxon>
    </lineage>
</organism>
<evidence type="ECO:0000256" key="4">
    <source>
        <dbReference type="ARBA" id="ARBA00022729"/>
    </source>
</evidence>
<evidence type="ECO:0000313" key="11">
    <source>
        <dbReference type="Proteomes" id="UP000464675"/>
    </source>
</evidence>
<dbReference type="EMBL" id="JACHHR010000003">
    <property type="protein sequence ID" value="MBB5211986.1"/>
    <property type="molecule type" value="Genomic_DNA"/>
</dbReference>
<name>A0A6P1TEJ0_9GAMM</name>
<reference evidence="10 11" key="1">
    <citation type="submission" date="2020-01" db="EMBL/GenBank/DDBJ databases">
        <title>The possibility of degradation of plastic by Microbulbifer hydrolyticus IRE-31.</title>
        <authorList>
            <person name="Liu L."/>
        </authorList>
    </citation>
    <scope>NUCLEOTIDE SEQUENCE [LARGE SCALE GENOMIC DNA]</scope>
    <source>
        <strain evidence="10 11">IRE-31</strain>
    </source>
</reference>
<evidence type="ECO:0000256" key="6">
    <source>
        <dbReference type="ARBA" id="ARBA00023277"/>
    </source>
</evidence>
<keyword evidence="5" id="KW-0378">Hydrolase</keyword>
<evidence type="ECO:0000313" key="9">
    <source>
        <dbReference type="EMBL" id="MBB5211986.1"/>
    </source>
</evidence>
<evidence type="ECO:0000256" key="7">
    <source>
        <dbReference type="ARBA" id="ARBA00023326"/>
    </source>
</evidence>
<keyword evidence="3" id="KW-0858">Xylan degradation</keyword>
<dbReference type="PANTHER" id="PTHR38050:SF2">
    <property type="entry name" value="FERULOYL ESTERASE C-RELATED"/>
    <property type="match status" value="1"/>
</dbReference>
<dbReference type="Proteomes" id="UP000464675">
    <property type="component" value="Chromosome"/>
</dbReference>
<keyword evidence="2" id="KW-0964">Secreted</keyword>
<dbReference type="RefSeq" id="WP_161858986.1">
    <property type="nucleotide sequence ID" value="NZ_CP047491.1"/>
</dbReference>
<dbReference type="AlphaFoldDB" id="A0A6P1TEJ0"/>
<dbReference type="EMBL" id="CP047491">
    <property type="protein sequence ID" value="QHQ39669.1"/>
    <property type="molecule type" value="Genomic_DNA"/>
</dbReference>
<sequence>MNKNASVFKIAILLSCMLPAFSALAAPPGGGGGGPCTIEAGADCQFTIFVDGRDREYLLHIPDGYDGSPIALVVDVHGYTQTPEWQRDNSGMNELSDVETFAVAWPRGGPISKPKFFDKGFNGSAEWVDPGCCATPVRENWDDVALMAAVKYDVASKINVDKFYFTGLSNGSYMGHRLLCEAPGEFDAYATTSAALSDSWDDCNPSDTRPVLYLHGRNDTTQPIEGDTVAGEAMLSTADTMAIYASRNICSGYPNDYEVTFSAGTSWCREYNGCNKSVAYCELDAPHITYGASQLDTAEVFWDFFSRH</sequence>
<keyword evidence="7" id="KW-0624">Polysaccharide degradation</keyword>
<evidence type="ECO:0000256" key="2">
    <source>
        <dbReference type="ARBA" id="ARBA00022525"/>
    </source>
</evidence>
<evidence type="ECO:0000313" key="10">
    <source>
        <dbReference type="EMBL" id="QHQ39669.1"/>
    </source>
</evidence>
<proteinExistence type="predicted"/>
<keyword evidence="4 8" id="KW-0732">Signal</keyword>
<dbReference type="PANTHER" id="PTHR38050">
    <property type="match status" value="1"/>
</dbReference>
<reference evidence="9 12" key="2">
    <citation type="submission" date="2020-08" db="EMBL/GenBank/DDBJ databases">
        <title>Genomic Encyclopedia of Type Strains, Phase IV (KMG-IV): sequencing the most valuable type-strain genomes for metagenomic binning, comparative biology and taxonomic classification.</title>
        <authorList>
            <person name="Goeker M."/>
        </authorList>
    </citation>
    <scope>NUCLEOTIDE SEQUENCE [LARGE SCALE GENOMIC DNA]</scope>
    <source>
        <strain evidence="9 12">DSM 11525</strain>
    </source>
</reference>
<feature type="signal peptide" evidence="8">
    <location>
        <begin position="1"/>
        <end position="25"/>
    </location>
</feature>
<protein>
    <submittedName>
        <fullName evidence="9">Polyhydroxybutyrate depolymerase</fullName>
    </submittedName>
</protein>
<evidence type="ECO:0000256" key="1">
    <source>
        <dbReference type="ARBA" id="ARBA00004613"/>
    </source>
</evidence>
<dbReference type="GO" id="GO:0045493">
    <property type="term" value="P:xylan catabolic process"/>
    <property type="evidence" value="ECO:0007669"/>
    <property type="project" value="UniProtKB-KW"/>
</dbReference>
<comment type="subcellular location">
    <subcellularLocation>
        <location evidence="1">Secreted</location>
    </subcellularLocation>
</comment>
<dbReference type="GO" id="GO:0030600">
    <property type="term" value="F:feruloyl esterase activity"/>
    <property type="evidence" value="ECO:0007669"/>
    <property type="project" value="InterPro"/>
</dbReference>
<keyword evidence="6" id="KW-0119">Carbohydrate metabolism</keyword>
<dbReference type="GO" id="GO:0005576">
    <property type="term" value="C:extracellular region"/>
    <property type="evidence" value="ECO:0007669"/>
    <property type="project" value="UniProtKB-SubCell"/>
</dbReference>
<gene>
    <name evidence="10" type="ORF">GTQ55_12180</name>
    <name evidence="9" type="ORF">HNQ53_002211</name>
</gene>
<dbReference type="OrthoDB" id="5291933at2"/>
<dbReference type="InterPro" id="IPR029058">
    <property type="entry name" value="AB_hydrolase_fold"/>
</dbReference>
<keyword evidence="11" id="KW-1185">Reference proteome</keyword>
<evidence type="ECO:0000256" key="8">
    <source>
        <dbReference type="SAM" id="SignalP"/>
    </source>
</evidence>
<dbReference type="InterPro" id="IPR043595">
    <property type="entry name" value="FaeB/C/D"/>
</dbReference>
<dbReference type="Gene3D" id="3.40.50.1820">
    <property type="entry name" value="alpha/beta hydrolase"/>
    <property type="match status" value="1"/>
</dbReference>